<organism evidence="6 7">
    <name type="scientific">Oceanobacillus sojae</name>
    <dbReference type="NCBI Taxonomy" id="582851"/>
    <lineage>
        <taxon>Bacteria</taxon>
        <taxon>Bacillati</taxon>
        <taxon>Bacillota</taxon>
        <taxon>Bacilli</taxon>
        <taxon>Bacillales</taxon>
        <taxon>Bacillaceae</taxon>
        <taxon>Oceanobacillus</taxon>
    </lineage>
</organism>
<dbReference type="Pfam" id="PF04688">
    <property type="entry name" value="Holin_SPP1"/>
    <property type="match status" value="1"/>
</dbReference>
<reference evidence="6 7" key="1">
    <citation type="submission" date="2019-07" db="EMBL/GenBank/DDBJ databases">
        <title>Whole genome shotgun sequence of Oceanobacillus sojae NBRC 105379.</title>
        <authorList>
            <person name="Hosoyama A."/>
            <person name="Uohara A."/>
            <person name="Ohji S."/>
            <person name="Ichikawa N."/>
        </authorList>
    </citation>
    <scope>NUCLEOTIDE SEQUENCE [LARGE SCALE GENOMIC DNA]</scope>
    <source>
        <strain evidence="6 7">NBRC 105379</strain>
    </source>
</reference>
<sequence>MDKGTMISIIAVIIAATNQVFVLLGKSPMLIDSTLIEQLLSAIFTIITVLIAWVRRKKAYMAKPKKKKSKKKKN</sequence>
<accession>A0A511ZDS7</accession>
<keyword evidence="2 5" id="KW-0812">Transmembrane</keyword>
<evidence type="ECO:0008006" key="8">
    <source>
        <dbReference type="Google" id="ProtNLM"/>
    </source>
</evidence>
<dbReference type="OrthoDB" id="2405362at2"/>
<keyword evidence="7" id="KW-1185">Reference proteome</keyword>
<evidence type="ECO:0000256" key="1">
    <source>
        <dbReference type="ARBA" id="ARBA00004370"/>
    </source>
</evidence>
<dbReference type="InterPro" id="IPR006479">
    <property type="entry name" value="Holin"/>
</dbReference>
<dbReference type="AlphaFoldDB" id="A0A511ZDS7"/>
<evidence type="ECO:0000313" key="7">
    <source>
        <dbReference type="Proteomes" id="UP000321558"/>
    </source>
</evidence>
<dbReference type="Proteomes" id="UP000321558">
    <property type="component" value="Unassembled WGS sequence"/>
</dbReference>
<evidence type="ECO:0000256" key="4">
    <source>
        <dbReference type="ARBA" id="ARBA00023136"/>
    </source>
</evidence>
<gene>
    <name evidence="6" type="ORF">OSO01_03430</name>
</gene>
<evidence type="ECO:0000256" key="3">
    <source>
        <dbReference type="ARBA" id="ARBA00022989"/>
    </source>
</evidence>
<dbReference type="RefSeq" id="WP_147207992.1">
    <property type="nucleotide sequence ID" value="NZ_BJYM01000001.1"/>
</dbReference>
<comment type="subcellular location">
    <subcellularLocation>
        <location evidence="1">Membrane</location>
    </subcellularLocation>
</comment>
<dbReference type="STRING" id="582851.GCA_900162665_02572"/>
<evidence type="ECO:0000256" key="2">
    <source>
        <dbReference type="ARBA" id="ARBA00022692"/>
    </source>
</evidence>
<evidence type="ECO:0000256" key="5">
    <source>
        <dbReference type="SAM" id="Phobius"/>
    </source>
</evidence>
<dbReference type="EMBL" id="BJYM01000001">
    <property type="protein sequence ID" value="GEN85604.1"/>
    <property type="molecule type" value="Genomic_DNA"/>
</dbReference>
<feature type="transmembrane region" description="Helical" evidence="5">
    <location>
        <begin position="36"/>
        <end position="54"/>
    </location>
</feature>
<proteinExistence type="predicted"/>
<evidence type="ECO:0000313" key="6">
    <source>
        <dbReference type="EMBL" id="GEN85604.1"/>
    </source>
</evidence>
<keyword evidence="4 5" id="KW-0472">Membrane</keyword>
<name>A0A511ZDS7_9BACI</name>
<keyword evidence="3 5" id="KW-1133">Transmembrane helix</keyword>
<protein>
    <recommendedName>
        <fullName evidence="8">Holin</fullName>
    </recommendedName>
</protein>
<dbReference type="GO" id="GO:0016020">
    <property type="term" value="C:membrane"/>
    <property type="evidence" value="ECO:0007669"/>
    <property type="project" value="UniProtKB-SubCell"/>
</dbReference>
<feature type="transmembrane region" description="Helical" evidence="5">
    <location>
        <begin position="7"/>
        <end position="24"/>
    </location>
</feature>
<comment type="caution">
    <text evidence="6">The sequence shown here is derived from an EMBL/GenBank/DDBJ whole genome shotgun (WGS) entry which is preliminary data.</text>
</comment>